<dbReference type="PROSITE" id="PS51272">
    <property type="entry name" value="SLH"/>
    <property type="match status" value="3"/>
</dbReference>
<evidence type="ECO:0000313" key="3">
    <source>
        <dbReference type="EMBL" id="ERI07110.1"/>
    </source>
</evidence>
<dbReference type="PANTHER" id="PTHR43308">
    <property type="entry name" value="OUTER MEMBRANE PROTEIN ALPHA-RELATED"/>
    <property type="match status" value="1"/>
</dbReference>
<dbReference type="InterPro" id="IPR051465">
    <property type="entry name" value="Cell_Envelope_Struct_Comp"/>
</dbReference>
<dbReference type="eggNOG" id="COG1352">
    <property type="taxonomic scope" value="Bacteria"/>
</dbReference>
<evidence type="ECO:0000313" key="4">
    <source>
        <dbReference type="Proteomes" id="UP000016511"/>
    </source>
</evidence>
<keyword evidence="4" id="KW-1185">Reference proteome</keyword>
<dbReference type="HOGENOM" id="CLU_317802_0_0_9"/>
<dbReference type="GeneID" id="92841395"/>
<feature type="domain" description="SLH" evidence="2">
    <location>
        <begin position="156"/>
        <end position="222"/>
    </location>
</feature>
<protein>
    <recommendedName>
        <fullName evidence="2">SLH domain-containing protein</fullName>
    </recommendedName>
</protein>
<sequence>MKRFIPLTLAGILSVTGLSLPSEAQAASQASFRDVAQSHWANQAVTKLALRDVIAGYEDGSFRPTETVTQLQAVVLAIRNMGLAEQSSLYKTRTIPYTVPEWAKGDIALAIEKGLLKPDEKNFLPDSPATRAWIAQLMVRMIGKESEANLLALQGGGTFTDEKDIPDWAASYVKAASKYELLTGYKEKNGYSFKPNRAVTRAEIAAMLSGSEKHLNIENDRMHTGYVQAMAGDKISMKRTSGQLATYSVTKDTIFYGNGKAADIGQVKPSARLFVIVENGNLRYVEVLDGAETNRTISAEVEKAYPEEGMLVVKTVSGELLTYQLDKQTPVTSSTGTASSLKGLAKGDAILLTLSPEGSAVSITLVREGSDSEVQGTVHDLDMAGKLMMVKTASGAFKAVQFNTNTVLEYKGKRFPTLEDLRTGDSVQVQQKDGVATKIVVLEIKNDAGLNGTVKSVNTVERFVTVQDEKGAMQVYRVADNAAITIPGLTQPQLADIKVGDSIDMKFSNNLLSSLAVKNRTATPETSKDSALTGTVFAVVDEGNNKVLSFKNGKGDLVAYEVSSNASFIVNSESKTLKDIKKDIKKDMNITVQLDQNNKIIYVNADNRVKAQVIAVNKDSRLLTVKLNTGETKVYIADKNVNVVIYDERSRDIGDLRANDNVYMRLNDSNNNIVNKIEVERSYIYRVTNVNEGSNRFTGENDRGNSRYFYLDGSVTISVPGITYPRITDVKTGDTVKVTYMGDTLKSLAVVPNTIGQVVSVNAEISKIRIKDYNGVTTEIAVPAGSSIKVNDRNYTSLTALQPGDRVQISEASNGLKNIVAMKKISTTFTQLDGSYRDRVYTAQGSYYIPDSLLARQPNLNQFLDSLKRGDKINVYLMDNQLFDIEKAN</sequence>
<feature type="domain" description="SLH" evidence="2">
    <location>
        <begin position="92"/>
        <end position="152"/>
    </location>
</feature>
<feature type="chain" id="PRO_5004620922" description="SLH domain-containing protein" evidence="1">
    <location>
        <begin position="27"/>
        <end position="889"/>
    </location>
</feature>
<reference evidence="3 4" key="1">
    <citation type="submission" date="2013-08" db="EMBL/GenBank/DDBJ databases">
        <authorList>
            <person name="Weinstock G."/>
            <person name="Sodergren E."/>
            <person name="Wylie T."/>
            <person name="Fulton L."/>
            <person name="Fulton R."/>
            <person name="Fronick C."/>
            <person name="O'Laughlin M."/>
            <person name="Godfrey J."/>
            <person name="Miner T."/>
            <person name="Herter B."/>
            <person name="Appelbaum E."/>
            <person name="Cordes M."/>
            <person name="Lek S."/>
            <person name="Wollam A."/>
            <person name="Pepin K.H."/>
            <person name="Palsikar V.B."/>
            <person name="Mitreva M."/>
            <person name="Wilson R.K."/>
        </authorList>
    </citation>
    <scope>NUCLEOTIDE SEQUENCE [LARGE SCALE GENOMIC DNA]</scope>
    <source>
        <strain evidence="3 4">ATCC 12856</strain>
    </source>
</reference>
<feature type="domain" description="SLH" evidence="2">
    <location>
        <begin position="28"/>
        <end position="91"/>
    </location>
</feature>
<dbReference type="PATRIC" id="fig|649747.3.peg.4335"/>
<gene>
    <name evidence="3" type="ORF">HMPREF0083_04815</name>
</gene>
<feature type="signal peptide" evidence="1">
    <location>
        <begin position="1"/>
        <end position="26"/>
    </location>
</feature>
<dbReference type="InterPro" id="IPR001119">
    <property type="entry name" value="SLH_dom"/>
</dbReference>
<name>U1WWQ1_ANEAE</name>
<accession>U1WWQ1</accession>
<dbReference type="Proteomes" id="UP000016511">
    <property type="component" value="Unassembled WGS sequence"/>
</dbReference>
<dbReference type="Pfam" id="PF00395">
    <property type="entry name" value="SLH"/>
    <property type="match status" value="3"/>
</dbReference>
<evidence type="ECO:0000256" key="1">
    <source>
        <dbReference type="SAM" id="SignalP"/>
    </source>
</evidence>
<keyword evidence="1" id="KW-0732">Signal</keyword>
<organism evidence="3 4">
    <name type="scientific">Aneurinibacillus aneurinilyticus ATCC 12856</name>
    <dbReference type="NCBI Taxonomy" id="649747"/>
    <lineage>
        <taxon>Bacteria</taxon>
        <taxon>Bacillati</taxon>
        <taxon>Bacillota</taxon>
        <taxon>Bacilli</taxon>
        <taxon>Bacillales</taxon>
        <taxon>Paenibacillaceae</taxon>
        <taxon>Aneurinibacillus group</taxon>
        <taxon>Aneurinibacillus</taxon>
    </lineage>
</organism>
<dbReference type="PANTHER" id="PTHR43308:SF5">
    <property type="entry name" value="S-LAYER PROTEIN _ PEPTIDOGLYCAN ENDO-BETA-N-ACETYLGLUCOSAMINIDASE"/>
    <property type="match status" value="1"/>
</dbReference>
<comment type="caution">
    <text evidence="3">The sequence shown here is derived from an EMBL/GenBank/DDBJ whole genome shotgun (WGS) entry which is preliminary data.</text>
</comment>
<evidence type="ECO:0000259" key="2">
    <source>
        <dbReference type="PROSITE" id="PS51272"/>
    </source>
</evidence>
<dbReference type="EMBL" id="AWSJ01000297">
    <property type="protein sequence ID" value="ERI07110.1"/>
    <property type="molecule type" value="Genomic_DNA"/>
</dbReference>
<dbReference type="AlphaFoldDB" id="U1WWQ1"/>
<proteinExistence type="predicted"/>
<dbReference type="STRING" id="649747.HMPREF0083_04815"/>
<dbReference type="RefSeq" id="WP_021624386.1">
    <property type="nucleotide sequence ID" value="NZ_KE952903.1"/>
</dbReference>